<evidence type="ECO:0000256" key="2">
    <source>
        <dbReference type="SAM" id="Coils"/>
    </source>
</evidence>
<dbReference type="PANTHER" id="PTHR45721:SF6">
    <property type="entry name" value="INTERMEDIATE FILAMENT PROTEIN IFB-1"/>
    <property type="match status" value="1"/>
</dbReference>
<evidence type="ECO:0008006" key="5">
    <source>
        <dbReference type="Google" id="ProtNLM"/>
    </source>
</evidence>
<dbReference type="Proteomes" id="UP000270094">
    <property type="component" value="Unassembled WGS sequence"/>
</dbReference>
<keyword evidence="4" id="KW-1185">Reference proteome</keyword>
<dbReference type="GO" id="GO:0090435">
    <property type="term" value="P:protein localization to nuclear envelope"/>
    <property type="evidence" value="ECO:0007669"/>
    <property type="project" value="TreeGrafter"/>
</dbReference>
<evidence type="ECO:0000313" key="4">
    <source>
        <dbReference type="Proteomes" id="UP000270094"/>
    </source>
</evidence>
<dbReference type="EMBL" id="UYYB01119614">
    <property type="protein sequence ID" value="VDM82825.1"/>
    <property type="molecule type" value="Genomic_DNA"/>
</dbReference>
<gene>
    <name evidence="3" type="ORF">SVUK_LOCUS17823</name>
</gene>
<evidence type="ECO:0000256" key="1">
    <source>
        <dbReference type="ARBA" id="ARBA00023054"/>
    </source>
</evidence>
<dbReference type="GO" id="GO:0006998">
    <property type="term" value="P:nuclear envelope organization"/>
    <property type="evidence" value="ECO:0007669"/>
    <property type="project" value="TreeGrafter"/>
</dbReference>
<feature type="coiled-coil region" evidence="2">
    <location>
        <begin position="26"/>
        <end position="74"/>
    </location>
</feature>
<dbReference type="SUPFAM" id="SSF64593">
    <property type="entry name" value="Intermediate filament protein, coiled coil region"/>
    <property type="match status" value="1"/>
</dbReference>
<keyword evidence="1 2" id="KW-0175">Coiled coil</keyword>
<proteinExistence type="predicted"/>
<name>A0A3P7LJQ6_STRVU</name>
<organism evidence="3 4">
    <name type="scientific">Strongylus vulgaris</name>
    <name type="common">Blood worm</name>
    <dbReference type="NCBI Taxonomy" id="40348"/>
    <lineage>
        <taxon>Eukaryota</taxon>
        <taxon>Metazoa</taxon>
        <taxon>Ecdysozoa</taxon>
        <taxon>Nematoda</taxon>
        <taxon>Chromadorea</taxon>
        <taxon>Rhabditida</taxon>
        <taxon>Rhabditina</taxon>
        <taxon>Rhabditomorpha</taxon>
        <taxon>Strongyloidea</taxon>
        <taxon>Strongylidae</taxon>
        <taxon>Strongylus</taxon>
    </lineage>
</organism>
<protein>
    <recommendedName>
        <fullName evidence="5">IF rod domain-containing protein</fullName>
    </recommendedName>
</protein>
<evidence type="ECO:0000313" key="3">
    <source>
        <dbReference type="EMBL" id="VDM82825.1"/>
    </source>
</evidence>
<dbReference type="GO" id="GO:0005200">
    <property type="term" value="F:structural constituent of cytoskeleton"/>
    <property type="evidence" value="ECO:0007669"/>
    <property type="project" value="TreeGrafter"/>
</dbReference>
<dbReference type="OrthoDB" id="2441647at2759"/>
<reference evidence="3 4" key="1">
    <citation type="submission" date="2018-11" db="EMBL/GenBank/DDBJ databases">
        <authorList>
            <consortium name="Pathogen Informatics"/>
        </authorList>
    </citation>
    <scope>NUCLEOTIDE SEQUENCE [LARGE SCALE GENOMIC DNA]</scope>
</reference>
<accession>A0A3P7LJQ6</accession>
<dbReference type="AlphaFoldDB" id="A0A3P7LJQ6"/>
<dbReference type="GO" id="GO:0031507">
    <property type="term" value="P:heterochromatin formation"/>
    <property type="evidence" value="ECO:0007669"/>
    <property type="project" value="TreeGrafter"/>
</dbReference>
<dbReference type="GO" id="GO:0051664">
    <property type="term" value="P:nuclear pore localization"/>
    <property type="evidence" value="ECO:0007669"/>
    <property type="project" value="TreeGrafter"/>
</dbReference>
<dbReference type="GO" id="GO:0005652">
    <property type="term" value="C:nuclear lamina"/>
    <property type="evidence" value="ECO:0007669"/>
    <property type="project" value="TreeGrafter"/>
</dbReference>
<sequence>MVTEMGSATIGGISPALSANAAKSFLEATDKEKKELQRSLQGLNDRLGNYIDRVKRLEEQNRKLVADLDELRGKWGKDTSEIKVGKKFL</sequence>
<dbReference type="GO" id="GO:0007097">
    <property type="term" value="P:nuclear migration"/>
    <property type="evidence" value="ECO:0007669"/>
    <property type="project" value="TreeGrafter"/>
</dbReference>
<dbReference type="PANTHER" id="PTHR45721">
    <property type="entry name" value="LAMIN DM0-RELATED"/>
    <property type="match status" value="1"/>
</dbReference>